<dbReference type="Proteomes" id="UP000076577">
    <property type="component" value="Unassembled WGS sequence"/>
</dbReference>
<dbReference type="PATRIC" id="fig|989403.3.peg.2990"/>
<evidence type="ECO:0000313" key="4">
    <source>
        <dbReference type="Proteomes" id="UP000076577"/>
    </source>
</evidence>
<keyword evidence="2 3" id="KW-0413">Isomerase</keyword>
<dbReference type="Pfam" id="PF04303">
    <property type="entry name" value="PrpF"/>
    <property type="match status" value="1"/>
</dbReference>
<dbReference type="OrthoDB" id="9779763at2"/>
<dbReference type="RefSeq" id="WP_068006840.1">
    <property type="nucleotide sequence ID" value="NZ_FOFM01000006.1"/>
</dbReference>
<dbReference type="PANTHER" id="PTHR43709:SF2">
    <property type="entry name" value="DUF453 DOMAIN PROTEIN (AFU_ORTHOLOGUE AFUA_6G00360)"/>
    <property type="match status" value="1"/>
</dbReference>
<evidence type="ECO:0000256" key="1">
    <source>
        <dbReference type="ARBA" id="ARBA00007673"/>
    </source>
</evidence>
<dbReference type="STRING" id="989403.SAMN05421798_106186"/>
<dbReference type="Gene3D" id="3.10.310.10">
    <property type="entry name" value="Diaminopimelate Epimerase, Chain A, domain 1"/>
    <property type="match status" value="2"/>
</dbReference>
<evidence type="ECO:0000313" key="3">
    <source>
        <dbReference type="EMBL" id="KZL18060.1"/>
    </source>
</evidence>
<comment type="caution">
    <text evidence="3">The sequence shown here is derived from an EMBL/GenBank/DDBJ whole genome shotgun (WGS) entry which is preliminary data.</text>
</comment>
<reference evidence="3 4" key="1">
    <citation type="journal article" date="2016" name="Front. Microbiol.">
        <title>Comparative Genomic Analysis Reveals a Diverse Repertoire of Genes Involved in Prokaryote-Eukaryote Interactions within the Pseudovibrio Genus.</title>
        <authorList>
            <person name="Romano S."/>
            <person name="Fernandez-Guerra A."/>
            <person name="Reen F.J."/>
            <person name="Glockner F.O."/>
            <person name="Crowley S.P."/>
            <person name="O'Sullivan O."/>
            <person name="Cotter P.D."/>
            <person name="Adams C."/>
            <person name="Dobson A.D."/>
            <person name="O'Gara F."/>
        </authorList>
    </citation>
    <scope>NUCLEOTIDE SEQUENCE [LARGE SCALE GENOMIC DNA]</scope>
    <source>
        <strain evidence="3 4">Ad2</strain>
    </source>
</reference>
<dbReference type="GO" id="GO:0016853">
    <property type="term" value="F:isomerase activity"/>
    <property type="evidence" value="ECO:0007669"/>
    <property type="project" value="UniProtKB-KW"/>
</dbReference>
<protein>
    <submittedName>
        <fullName evidence="3">4-oxalomesaconate tautomerase</fullName>
        <ecNumber evidence="3">5.3.2.8</ecNumber>
    </submittedName>
</protein>
<dbReference type="PANTHER" id="PTHR43709">
    <property type="entry name" value="ACONITATE ISOMERASE-RELATED"/>
    <property type="match status" value="1"/>
</dbReference>
<proteinExistence type="inferred from homology"/>
<keyword evidence="4" id="KW-1185">Reference proteome</keyword>
<evidence type="ECO:0000256" key="2">
    <source>
        <dbReference type="ARBA" id="ARBA00023235"/>
    </source>
</evidence>
<gene>
    <name evidence="3" type="primary">galD</name>
    <name evidence="3" type="ORF">PsAD2_02794</name>
</gene>
<sequence>MPQFEIPFLFMRGGTSRGAYFQRKDLPEDETLLESALLSVMGAGHPLNIDGIGGGAEVTTKVAILSPSTDPSTDVDYLFAQIDGHKRIVDFGPTCGNILAGVGPAAIEMGLVEAQNYITHVKIRAVNTGAHITAKVKTPDKCVEYEGATHIDGVPGTAASIVMEFREVAGSSTGKILPTGQPRTIIDGLEVSCVDVAMPLVLVRASDINISGYESVDELAANKELMARLASIHIKAGQLMGLGDTSRQVIPKFAALAMAREGGDITARYFTPWAPHPSMALTGAQCIATSMLYEGTIAVDFYTPPVNHSDNQPIAIQIEHPCGHIDVAVHCKYDGGKFQLVSASLIRTARLLARGTLCIPSKVWNG</sequence>
<dbReference type="AlphaFoldDB" id="A0A165XUP8"/>
<comment type="similarity">
    <text evidence="1">Belongs to the PrpF family.</text>
</comment>
<dbReference type="SUPFAM" id="SSF54506">
    <property type="entry name" value="Diaminopimelate epimerase-like"/>
    <property type="match status" value="2"/>
</dbReference>
<dbReference type="NCBIfam" id="NF033377">
    <property type="entry name" value="OMA_tautomer"/>
    <property type="match status" value="1"/>
</dbReference>
<accession>A0A165XUP8</accession>
<dbReference type="InterPro" id="IPR047687">
    <property type="entry name" value="OMA_tautomer-like"/>
</dbReference>
<dbReference type="InterPro" id="IPR007400">
    <property type="entry name" value="PrpF-like"/>
</dbReference>
<dbReference type="EMBL" id="LMCB01000024">
    <property type="protein sequence ID" value="KZL18060.1"/>
    <property type="molecule type" value="Genomic_DNA"/>
</dbReference>
<organism evidence="3 4">
    <name type="scientific">Pseudovibrio axinellae</name>
    <dbReference type="NCBI Taxonomy" id="989403"/>
    <lineage>
        <taxon>Bacteria</taxon>
        <taxon>Pseudomonadati</taxon>
        <taxon>Pseudomonadota</taxon>
        <taxon>Alphaproteobacteria</taxon>
        <taxon>Hyphomicrobiales</taxon>
        <taxon>Stappiaceae</taxon>
        <taxon>Pseudovibrio</taxon>
    </lineage>
</organism>
<dbReference type="EC" id="5.3.2.8" evidence="3"/>
<name>A0A165XUP8_9HYPH</name>